<keyword evidence="2" id="KW-1185">Reference proteome</keyword>
<evidence type="ECO:0000313" key="1">
    <source>
        <dbReference type="EMBL" id="AKJ73649.1"/>
    </source>
</evidence>
<gene>
    <name evidence="1" type="ORF">SP38_47</name>
</gene>
<dbReference type="GeneID" id="26683757"/>
<accession>A0A0N6WG87</accession>
<dbReference type="KEGG" id="vg:26683757"/>
<reference evidence="1 2" key="1">
    <citation type="journal article" date="2016" name="Virus Genes">
        <title>Genomic characterization of Salmonella bacteriophages isolated from India.</title>
        <authorList>
            <person name="Karpe Y.A."/>
            <person name="Kanade G.D."/>
            <person name="Pingale K.D."/>
            <person name="Arankalle V.A."/>
            <person name="Banerjee K."/>
        </authorList>
    </citation>
    <scope>NUCLEOTIDE SEQUENCE [LARGE SCALE GENOMIC DNA]</scope>
</reference>
<dbReference type="EMBL" id="KR296692">
    <property type="protein sequence ID" value="AKJ73649.1"/>
    <property type="molecule type" value="Genomic_DNA"/>
</dbReference>
<proteinExistence type="predicted"/>
<dbReference type="Proteomes" id="UP000201337">
    <property type="component" value="Segment"/>
</dbReference>
<sequence>MRGHDNLHHLSLNMVLKIFSQQESKRSRAFNLFEYTREGADALARNTALTGSPIPQPWRLLLVVR</sequence>
<name>A0A0N6WG87_9CAUD</name>
<protein>
    <submittedName>
        <fullName evidence="1">Uncharacterized protein</fullName>
    </submittedName>
</protein>
<dbReference type="RefSeq" id="YP_009220791.1">
    <property type="nucleotide sequence ID" value="NC_029042.1"/>
</dbReference>
<evidence type="ECO:0000313" key="2">
    <source>
        <dbReference type="Proteomes" id="UP000201337"/>
    </source>
</evidence>
<organism evidence="1 2">
    <name type="scientific">Salmonella phage 38</name>
    <dbReference type="NCBI Taxonomy" id="1654891"/>
    <lineage>
        <taxon>Viruses</taxon>
        <taxon>Duplodnaviria</taxon>
        <taxon>Heunggongvirae</taxon>
        <taxon>Uroviricota</taxon>
        <taxon>Caudoviricetes</taxon>
        <taxon>Pantevenvirales</taxon>
        <taxon>Ackermannviridae</taxon>
        <taxon>Cvivirinae</taxon>
        <taxon>Kuttervirus</taxon>
        <taxon>Kuttervirus kv38</taxon>
    </lineage>
</organism>